<keyword evidence="2" id="KW-0677">Repeat</keyword>
<dbReference type="InterPro" id="IPR006595">
    <property type="entry name" value="CTLH_C"/>
</dbReference>
<dbReference type="Pfam" id="PF00400">
    <property type="entry name" value="WD40"/>
    <property type="match status" value="4"/>
</dbReference>
<dbReference type="InterPro" id="IPR020472">
    <property type="entry name" value="WD40_PAC1"/>
</dbReference>
<keyword evidence="1 3" id="KW-0853">WD repeat</keyword>
<dbReference type="InterPro" id="IPR019775">
    <property type="entry name" value="WD40_repeat_CS"/>
</dbReference>
<dbReference type="Pfam" id="PF23627">
    <property type="entry name" value="LisH_WDR26"/>
    <property type="match status" value="1"/>
</dbReference>
<dbReference type="InterPro" id="IPR051350">
    <property type="entry name" value="WD_repeat-ST_regulator"/>
</dbReference>
<dbReference type="InterPro" id="IPR036322">
    <property type="entry name" value="WD40_repeat_dom_sf"/>
</dbReference>
<name>A0ABD1ABE9_CARAN</name>
<dbReference type="InterPro" id="IPR006594">
    <property type="entry name" value="LisH"/>
</dbReference>
<feature type="repeat" description="WD" evidence="3">
    <location>
        <begin position="503"/>
        <end position="544"/>
    </location>
</feature>
<dbReference type="PROSITE" id="PS50896">
    <property type="entry name" value="LISH"/>
    <property type="match status" value="1"/>
</dbReference>
<dbReference type="SMART" id="SM00668">
    <property type="entry name" value="CTLH"/>
    <property type="match status" value="1"/>
</dbReference>
<dbReference type="InterPro" id="IPR015943">
    <property type="entry name" value="WD40/YVTN_repeat-like_dom_sf"/>
</dbReference>
<evidence type="ECO:0000313" key="5">
    <source>
        <dbReference type="EMBL" id="KAL1204019.1"/>
    </source>
</evidence>
<feature type="repeat" description="WD" evidence="3">
    <location>
        <begin position="243"/>
        <end position="284"/>
    </location>
</feature>
<dbReference type="PANTHER" id="PTHR22838">
    <property type="entry name" value="WD REPEAT PROTEIN 26-RELATED"/>
    <property type="match status" value="1"/>
</dbReference>
<proteinExistence type="predicted"/>
<evidence type="ECO:0000256" key="2">
    <source>
        <dbReference type="ARBA" id="ARBA00022737"/>
    </source>
</evidence>
<feature type="domain" description="CTLH" evidence="4">
    <location>
        <begin position="80"/>
        <end position="134"/>
    </location>
</feature>
<dbReference type="SMART" id="SM00320">
    <property type="entry name" value="WD40"/>
    <property type="match status" value="6"/>
</dbReference>
<evidence type="ECO:0000256" key="3">
    <source>
        <dbReference type="PROSITE-ProRule" id="PRU00221"/>
    </source>
</evidence>
<protein>
    <submittedName>
        <fullName evidence="5">WD repeat-containing protein 26</fullName>
    </submittedName>
</protein>
<dbReference type="AlphaFoldDB" id="A0ABD1ABE9"/>
<comment type="caution">
    <text evidence="5">The sequence shown here is derived from an EMBL/GenBank/DDBJ whole genome shotgun (WGS) entry which is preliminary data.</text>
</comment>
<dbReference type="PROSITE" id="PS00678">
    <property type="entry name" value="WD_REPEATS_1"/>
    <property type="match status" value="1"/>
</dbReference>
<gene>
    <name evidence="5" type="ORF">V5N11_011861</name>
</gene>
<dbReference type="EMBL" id="JBANAX010000547">
    <property type="protein sequence ID" value="KAL1204019.1"/>
    <property type="molecule type" value="Genomic_DNA"/>
</dbReference>
<evidence type="ECO:0000259" key="4">
    <source>
        <dbReference type="PROSITE" id="PS50897"/>
    </source>
</evidence>
<keyword evidence="6" id="KW-1185">Reference proteome</keyword>
<accession>A0ABD1ABE9</accession>
<dbReference type="Proteomes" id="UP001558713">
    <property type="component" value="Unassembled WGS sequence"/>
</dbReference>
<dbReference type="PANTHER" id="PTHR22838:SF6">
    <property type="entry name" value="WD REPEAT-CONTAINING PROTEIN 26 HOMOLOG"/>
    <property type="match status" value="1"/>
</dbReference>
<feature type="repeat" description="WD" evidence="3">
    <location>
        <begin position="288"/>
        <end position="329"/>
    </location>
</feature>
<dbReference type="PROSITE" id="PS50897">
    <property type="entry name" value="CTLH"/>
    <property type="match status" value="1"/>
</dbReference>
<organism evidence="5 6">
    <name type="scientific">Cardamine amara subsp. amara</name>
    <dbReference type="NCBI Taxonomy" id="228776"/>
    <lineage>
        <taxon>Eukaryota</taxon>
        <taxon>Viridiplantae</taxon>
        <taxon>Streptophyta</taxon>
        <taxon>Embryophyta</taxon>
        <taxon>Tracheophyta</taxon>
        <taxon>Spermatophyta</taxon>
        <taxon>Magnoliopsida</taxon>
        <taxon>eudicotyledons</taxon>
        <taxon>Gunneridae</taxon>
        <taxon>Pentapetalae</taxon>
        <taxon>rosids</taxon>
        <taxon>malvids</taxon>
        <taxon>Brassicales</taxon>
        <taxon>Brassicaceae</taxon>
        <taxon>Cardamineae</taxon>
        <taxon>Cardamine</taxon>
    </lineage>
</organism>
<sequence length="544" mass="62412">MYHRYKIAFRFVVDSGFDSLSLCRMVSKRTLADNPNDMMLGSKGLLKKSEFIRIIIDALFSLGFNDVAALLEKNSGIPLHNSITKEFLELVNQGDWNKSIDALQGFELPDEKTVKFLLLEQNIYELCKMGNLTDAQGIFNDKILPLGVDRNLTNELALRALSGSNEATETVISRSEFVDKKLQKLFAPGFIIPKKRLEYLLEKALDLQRIYCRFHNVPDSDLSLYCDHHCHDHKIPSETVQTLEEHTDEVWYLEFSHNGKYLASASKDKSAIIWEIDSEGKFSRKQTLVGHEKPVVMVLWSPDDIQVITCGEEEVIRRWDAESGQCVHVYQRNGVGSVSCGWFHDGKGIIGAMADRRIYLWNLNGSEIEHEQEQREQKQSDVAMTNDGKWIVSMSRVREISFFNRETSTVDKVIEDDDTITSFTLSKDNKYMLNNLINQEINIWCIDVNEPYKYFEYSGHQRRRFIIRSCFGGYQENFVASGSEDAQVFIWHREELENPLGALKGHSRSVNCVSWNPIDIHMLASASDDATIRIWGLATSRMMT</sequence>
<evidence type="ECO:0000256" key="1">
    <source>
        <dbReference type="ARBA" id="ARBA00022574"/>
    </source>
</evidence>
<dbReference type="InterPro" id="IPR001680">
    <property type="entry name" value="WD40_rpt"/>
</dbReference>
<dbReference type="PROSITE" id="PS50082">
    <property type="entry name" value="WD_REPEATS_2"/>
    <property type="match status" value="3"/>
</dbReference>
<dbReference type="PRINTS" id="PR00320">
    <property type="entry name" value="GPROTEINBRPT"/>
</dbReference>
<dbReference type="PROSITE" id="PS50294">
    <property type="entry name" value="WD_REPEATS_REGION"/>
    <property type="match status" value="3"/>
</dbReference>
<dbReference type="SUPFAM" id="SSF50978">
    <property type="entry name" value="WD40 repeat-like"/>
    <property type="match status" value="1"/>
</dbReference>
<reference evidence="5 6" key="1">
    <citation type="submission" date="2024-04" db="EMBL/GenBank/DDBJ databases">
        <title>Genome assembly C_amara_ONT_v2.</title>
        <authorList>
            <person name="Yant L."/>
            <person name="Moore C."/>
            <person name="Slenker M."/>
        </authorList>
    </citation>
    <scope>NUCLEOTIDE SEQUENCE [LARGE SCALE GENOMIC DNA]</scope>
    <source>
        <tissue evidence="5">Leaf</tissue>
    </source>
</reference>
<evidence type="ECO:0000313" key="6">
    <source>
        <dbReference type="Proteomes" id="UP001558713"/>
    </source>
</evidence>
<dbReference type="Gene3D" id="2.130.10.10">
    <property type="entry name" value="YVTN repeat-like/Quinoprotein amine dehydrogenase"/>
    <property type="match status" value="2"/>
</dbReference>